<dbReference type="GO" id="GO:0032259">
    <property type="term" value="P:methylation"/>
    <property type="evidence" value="ECO:0007669"/>
    <property type="project" value="UniProtKB-KW"/>
</dbReference>
<comment type="caution">
    <text evidence="7">The sequence shown here is derived from an EMBL/GenBank/DDBJ whole genome shotgun (WGS) entry which is preliminary data.</text>
</comment>
<comment type="function">
    <text evidence="1 6">Exhibits S-adenosyl-L-methionine-dependent methyltransferase activity.</text>
</comment>
<evidence type="ECO:0000256" key="6">
    <source>
        <dbReference type="RuleBase" id="RU362030"/>
    </source>
</evidence>
<evidence type="ECO:0000256" key="1">
    <source>
        <dbReference type="ARBA" id="ARBA00003907"/>
    </source>
</evidence>
<sequence>MTSSGSARYEGDSWDLASSVGVTATMVAAARAMATHGENPLIDDPFAEPLVRAVGIDVLTRLATGELSAADLDDDPERPFTAVTAAADNMAVRTKFFDEFFLDAARAGITQAVILAAGLDSRAYRLPWPARAVVYEVDQPQVIEFKSRTMADLGAHPRADRRTVAVDLRDDWPAALRAAGFDPALPTAWSAEGLLGYLPPDAQDRLLDTVTGLSALGSRIASESMNRVDDGDEDRLRERMRTVSQRWRAHGLDLDMTTLVYFGDRNKAAAYLSDRGWLMTSIPLPELRAINGLSPQPEEDVPAVEMLYISGTLYKTH</sequence>
<dbReference type="RefSeq" id="WP_065120162.1">
    <property type="nucleotide sequence ID" value="NZ_LZKQ01000079.1"/>
</dbReference>
<keyword evidence="5 6" id="KW-0949">S-adenosyl-L-methionine</keyword>
<dbReference type="InterPro" id="IPR029063">
    <property type="entry name" value="SAM-dependent_MTases_sf"/>
</dbReference>
<accession>A0A1A3CLR0</accession>
<reference evidence="7 8" key="1">
    <citation type="submission" date="2016-06" db="EMBL/GenBank/DDBJ databases">
        <authorList>
            <person name="Kjaerup R.B."/>
            <person name="Dalgaard T.S."/>
            <person name="Juul-Madsen H.R."/>
        </authorList>
    </citation>
    <scope>NUCLEOTIDE SEQUENCE [LARGE SCALE GENOMIC DNA]</scope>
    <source>
        <strain evidence="7 8">1081914.2</strain>
    </source>
</reference>
<dbReference type="SUPFAM" id="SSF53335">
    <property type="entry name" value="S-adenosyl-L-methionine-dependent methyltransferases"/>
    <property type="match status" value="1"/>
</dbReference>
<dbReference type="STRING" id="1790.A5645_19905"/>
<organism evidence="7 8">
    <name type="scientific">Mycobacterium asiaticum</name>
    <dbReference type="NCBI Taxonomy" id="1790"/>
    <lineage>
        <taxon>Bacteria</taxon>
        <taxon>Bacillati</taxon>
        <taxon>Actinomycetota</taxon>
        <taxon>Actinomycetes</taxon>
        <taxon>Mycobacteriales</taxon>
        <taxon>Mycobacteriaceae</taxon>
        <taxon>Mycobacterium</taxon>
    </lineage>
</organism>
<evidence type="ECO:0000313" key="7">
    <source>
        <dbReference type="EMBL" id="OBI87900.1"/>
    </source>
</evidence>
<dbReference type="PANTHER" id="PTHR43619">
    <property type="entry name" value="S-ADENOSYL-L-METHIONINE-DEPENDENT METHYLTRANSFERASE YKTD-RELATED"/>
    <property type="match status" value="1"/>
</dbReference>
<dbReference type="PANTHER" id="PTHR43619:SF2">
    <property type="entry name" value="S-ADENOSYL-L-METHIONINE-DEPENDENT METHYLTRANSFERASES SUPERFAMILY PROTEIN"/>
    <property type="match status" value="1"/>
</dbReference>
<gene>
    <name evidence="7" type="ORF">A9X01_00910</name>
</gene>
<keyword evidence="3 6" id="KW-0489">Methyltransferase</keyword>
<dbReference type="InterPro" id="IPR011610">
    <property type="entry name" value="SAM_mthyl_Trfase_ML2640-like"/>
</dbReference>
<dbReference type="InterPro" id="IPR007213">
    <property type="entry name" value="Ppm1/Ppm2/Tcmp"/>
</dbReference>
<dbReference type="Gene3D" id="3.40.50.150">
    <property type="entry name" value="Vaccinia Virus protein VP39"/>
    <property type="match status" value="1"/>
</dbReference>
<dbReference type="AlphaFoldDB" id="A0A1A3CLR0"/>
<dbReference type="GO" id="GO:0008168">
    <property type="term" value="F:methyltransferase activity"/>
    <property type="evidence" value="ECO:0007669"/>
    <property type="project" value="UniProtKB-UniRule"/>
</dbReference>
<evidence type="ECO:0000256" key="4">
    <source>
        <dbReference type="ARBA" id="ARBA00022679"/>
    </source>
</evidence>
<protein>
    <recommendedName>
        <fullName evidence="6">S-adenosyl-L-methionine-dependent methyltransferase</fullName>
        <ecNumber evidence="6">2.1.1.-</ecNumber>
    </recommendedName>
</protein>
<evidence type="ECO:0000313" key="8">
    <source>
        <dbReference type="Proteomes" id="UP000093795"/>
    </source>
</evidence>
<dbReference type="NCBIfam" id="TIGR00027">
    <property type="entry name" value="mthyl_TIGR00027"/>
    <property type="match status" value="1"/>
</dbReference>
<dbReference type="EMBL" id="LZKQ01000079">
    <property type="protein sequence ID" value="OBI87900.1"/>
    <property type="molecule type" value="Genomic_DNA"/>
</dbReference>
<evidence type="ECO:0000256" key="5">
    <source>
        <dbReference type="ARBA" id="ARBA00022691"/>
    </source>
</evidence>
<comment type="similarity">
    <text evidence="2 6">Belongs to the UPF0677 family.</text>
</comment>
<keyword evidence="4 7" id="KW-0808">Transferase</keyword>
<dbReference type="Pfam" id="PF04072">
    <property type="entry name" value="LCM"/>
    <property type="match status" value="1"/>
</dbReference>
<dbReference type="Proteomes" id="UP000093795">
    <property type="component" value="Unassembled WGS sequence"/>
</dbReference>
<dbReference type="OrthoDB" id="9806164at2"/>
<evidence type="ECO:0000256" key="2">
    <source>
        <dbReference type="ARBA" id="ARBA00008138"/>
    </source>
</evidence>
<name>A0A1A3CLR0_MYCAS</name>
<proteinExistence type="inferred from homology"/>
<evidence type="ECO:0000256" key="3">
    <source>
        <dbReference type="ARBA" id="ARBA00022603"/>
    </source>
</evidence>
<dbReference type="EC" id="2.1.1.-" evidence="6"/>
<dbReference type="eggNOG" id="COG3315">
    <property type="taxonomic scope" value="Bacteria"/>
</dbReference>